<dbReference type="SUPFAM" id="SSF48371">
    <property type="entry name" value="ARM repeat"/>
    <property type="match status" value="1"/>
</dbReference>
<dbReference type="InterPro" id="IPR033712">
    <property type="entry name" value="Pumilio_RNA-bd"/>
</dbReference>
<feature type="compositionally biased region" description="Polar residues" evidence="8">
    <location>
        <begin position="916"/>
        <end position="925"/>
    </location>
</feature>
<feature type="repeat" description="Pumilio" evidence="7">
    <location>
        <begin position="642"/>
        <end position="677"/>
    </location>
</feature>
<keyword evidence="2" id="KW-0963">Cytoplasm</keyword>
<evidence type="ECO:0000256" key="4">
    <source>
        <dbReference type="ARBA" id="ARBA00022884"/>
    </source>
</evidence>
<dbReference type="GO" id="GO:0005737">
    <property type="term" value="C:cytoplasm"/>
    <property type="evidence" value="ECO:0007669"/>
    <property type="project" value="UniProtKB-SubCell"/>
</dbReference>
<reference evidence="10" key="1">
    <citation type="submission" date="2020-01" db="EMBL/GenBank/DDBJ databases">
        <title>Genome Sequencing of Three Apophysomyces-Like Fungal Strains Confirms a Novel Fungal Genus in the Mucoromycota with divergent Burkholderia-like Endosymbiotic Bacteria.</title>
        <authorList>
            <person name="Stajich J.E."/>
            <person name="Macias A.M."/>
            <person name="Carter-House D."/>
            <person name="Lovett B."/>
            <person name="Kasson L.R."/>
            <person name="Berry K."/>
            <person name="Grigoriev I."/>
            <person name="Chang Y."/>
            <person name="Spatafora J."/>
            <person name="Kasson M.T."/>
        </authorList>
    </citation>
    <scope>NUCLEOTIDE SEQUENCE</scope>
    <source>
        <strain evidence="10">NRRL A-21654</strain>
    </source>
</reference>
<feature type="region of interest" description="Disordered" evidence="8">
    <location>
        <begin position="143"/>
        <end position="181"/>
    </location>
</feature>
<dbReference type="InterPro" id="IPR033133">
    <property type="entry name" value="PUM-HD"/>
</dbReference>
<keyword evidence="11" id="KW-1185">Reference proteome</keyword>
<evidence type="ECO:0000256" key="5">
    <source>
        <dbReference type="ARBA" id="ARBA00060736"/>
    </source>
</evidence>
<protein>
    <recommendedName>
        <fullName evidence="6">Pumilio homology domain family member 3</fullName>
    </recommendedName>
</protein>
<feature type="region of interest" description="Disordered" evidence="8">
    <location>
        <begin position="900"/>
        <end position="925"/>
    </location>
</feature>
<evidence type="ECO:0000259" key="9">
    <source>
        <dbReference type="PROSITE" id="PS50303"/>
    </source>
</evidence>
<feature type="compositionally biased region" description="Polar residues" evidence="8">
    <location>
        <begin position="9"/>
        <end position="32"/>
    </location>
</feature>
<feature type="repeat" description="Pumilio" evidence="7">
    <location>
        <begin position="606"/>
        <end position="641"/>
    </location>
</feature>
<feature type="compositionally biased region" description="Polar residues" evidence="8">
    <location>
        <begin position="163"/>
        <end position="172"/>
    </location>
</feature>
<dbReference type="GO" id="GO:0003730">
    <property type="term" value="F:mRNA 3'-UTR binding"/>
    <property type="evidence" value="ECO:0007669"/>
    <property type="project" value="TreeGrafter"/>
</dbReference>
<dbReference type="Gene3D" id="1.25.10.10">
    <property type="entry name" value="Leucine-rich Repeat Variant"/>
    <property type="match status" value="1"/>
</dbReference>
<feature type="repeat" description="Pumilio" evidence="7">
    <location>
        <begin position="570"/>
        <end position="605"/>
    </location>
</feature>
<organism evidence="10 11">
    <name type="scientific">Apophysomyces ossiformis</name>
    <dbReference type="NCBI Taxonomy" id="679940"/>
    <lineage>
        <taxon>Eukaryota</taxon>
        <taxon>Fungi</taxon>
        <taxon>Fungi incertae sedis</taxon>
        <taxon>Mucoromycota</taxon>
        <taxon>Mucoromycotina</taxon>
        <taxon>Mucoromycetes</taxon>
        <taxon>Mucorales</taxon>
        <taxon>Mucorineae</taxon>
        <taxon>Mucoraceae</taxon>
        <taxon>Apophysomyces</taxon>
    </lineage>
</organism>
<feature type="repeat" description="Pumilio" evidence="7">
    <location>
        <begin position="822"/>
        <end position="864"/>
    </location>
</feature>
<feature type="repeat" description="Pumilio" evidence="7">
    <location>
        <begin position="678"/>
        <end position="713"/>
    </location>
</feature>
<name>A0A8H7BTA3_9FUNG</name>
<evidence type="ECO:0000313" key="11">
    <source>
        <dbReference type="Proteomes" id="UP000605846"/>
    </source>
</evidence>
<gene>
    <name evidence="10" type="primary">PUF3_2</name>
    <name evidence="10" type="ORF">EC973_006351</name>
</gene>
<evidence type="ECO:0000256" key="3">
    <source>
        <dbReference type="ARBA" id="ARBA00022737"/>
    </source>
</evidence>
<dbReference type="PROSITE" id="PS50302">
    <property type="entry name" value="PUM"/>
    <property type="match status" value="8"/>
</dbReference>
<accession>A0A8H7BTA3</accession>
<feature type="compositionally biased region" description="Polar residues" evidence="8">
    <location>
        <begin position="265"/>
        <end position="277"/>
    </location>
</feature>
<comment type="subcellular location">
    <subcellularLocation>
        <location evidence="1">Cytoplasm</location>
    </subcellularLocation>
</comment>
<dbReference type="PANTHER" id="PTHR12537:SF12">
    <property type="entry name" value="MATERNAL PROTEIN PUMILIO"/>
    <property type="match status" value="1"/>
</dbReference>
<evidence type="ECO:0000256" key="1">
    <source>
        <dbReference type="ARBA" id="ARBA00004496"/>
    </source>
</evidence>
<dbReference type="PROSITE" id="PS50303">
    <property type="entry name" value="PUM_HD"/>
    <property type="match status" value="1"/>
</dbReference>
<evidence type="ECO:0000256" key="7">
    <source>
        <dbReference type="PROSITE-ProRule" id="PRU00317"/>
    </source>
</evidence>
<dbReference type="InterPro" id="IPR011989">
    <property type="entry name" value="ARM-like"/>
</dbReference>
<proteinExistence type="inferred from homology"/>
<dbReference type="Pfam" id="PF00806">
    <property type="entry name" value="PUF"/>
    <property type="match status" value="8"/>
</dbReference>
<evidence type="ECO:0000256" key="6">
    <source>
        <dbReference type="ARBA" id="ARBA00081811"/>
    </source>
</evidence>
<keyword evidence="4" id="KW-0694">RNA-binding</keyword>
<feature type="region of interest" description="Disordered" evidence="8">
    <location>
        <begin position="235"/>
        <end position="277"/>
    </location>
</feature>
<comment type="caution">
    <text evidence="10">The sequence shown here is derived from an EMBL/GenBank/DDBJ whole genome shotgun (WGS) entry which is preliminary data.</text>
</comment>
<sequence length="925" mass="105317">MHRSALMTEYTSRQPQQGPDIQQPKARNQPQGQLAALMRGRGDGDTDLYLGSLEEHERSSSAPPEQHLVYPSWKSTQPVASPLYDPSRQLWGQLSSVSEAKEHAFMDNAKHRGDYFDDPGRGRDDRRIEVDTSQHRVWNSAGLMSPSSLASDTIHNGLGRSAAGSTHFNQQHSKQRQQDQAGMMRMNEYDQTRMPLRSQNDFNDNAYRNYVSTMTDPLGDDRDAAALCSPFAELPGNEHFSRYQSTRPLSPPARSKFAMSPPPRANSTPPTNHMNSAQRDRHFEENLMFGMNNLQLGNKSDDVSPVKMNRMMQQQRYQQWMGHSQHPPQSLDAVLNDNAMPWSNATSPTGMFSGSNPFESGSRSGVSSPQGSVPFGWDDQDEMYYENQMHRRQLDRHHQQQSLGKYPSTPSLNTLANTMPMSSDMMDPEMRNHWNALAMNELSGSASPMMGRGSPMSMSNFDYPVPDNTYVNNVNDRLLRQLQSRQRQILLQQEQILLLRDQMMRQQQSQEALRGMSPYNMYGANMSINRARMPLHEQVHSPCPDVVHIIRSPLLEEFRSNKSKKYELKDIVDHVVEFSGDQHGSRFIQQKLETANSEDKQIVFDEILPNCLQLMTDVFGNYVIQKLFEHGNQAQKTVLAKQMEGHILSLSLQMYGCRVVQKALEHVLTAQQATLIRELDGSVLKCVKDQNGNHVVQKAIERVPSQHIQFIIDTFHGQVYHLATHPYGCRVIQRMFEHCPEEQTSRLLEELHRSTSQLVQDQYGNYVIQHILEHGKPEDKAQIISKIRGHVLQLSKHKFASNVVEKCVAYGCKEDRQALIEEVLLTRADGSYPLMSMMKDQYANYVVQKMLDVVDGDQRELLVAKIKPHLPGLKKYTYGKHLISTCLDVEKQMFLENEGKEPPAMETLDVVEQPAIQDTPSSSDD</sequence>
<evidence type="ECO:0000313" key="10">
    <source>
        <dbReference type="EMBL" id="KAF7732096.1"/>
    </source>
</evidence>
<dbReference type="OrthoDB" id="668540at2759"/>
<dbReference type="PANTHER" id="PTHR12537">
    <property type="entry name" value="RNA BINDING PROTEIN PUMILIO-RELATED"/>
    <property type="match status" value="1"/>
</dbReference>
<dbReference type="GO" id="GO:0000288">
    <property type="term" value="P:nuclear-transcribed mRNA catabolic process, deadenylation-dependent decay"/>
    <property type="evidence" value="ECO:0007669"/>
    <property type="project" value="TreeGrafter"/>
</dbReference>
<evidence type="ECO:0000256" key="2">
    <source>
        <dbReference type="ARBA" id="ARBA00022490"/>
    </source>
</evidence>
<dbReference type="SMART" id="SM00025">
    <property type="entry name" value="Pumilio"/>
    <property type="match status" value="8"/>
</dbReference>
<feature type="repeat" description="Pumilio" evidence="7">
    <location>
        <begin position="750"/>
        <end position="785"/>
    </location>
</feature>
<feature type="repeat" description="Pumilio" evidence="7">
    <location>
        <begin position="786"/>
        <end position="821"/>
    </location>
</feature>
<feature type="compositionally biased region" description="Polar residues" evidence="8">
    <location>
        <begin position="145"/>
        <end position="154"/>
    </location>
</feature>
<feature type="repeat" description="Pumilio" evidence="7">
    <location>
        <begin position="714"/>
        <end position="749"/>
    </location>
</feature>
<dbReference type="EMBL" id="JABAYA010000004">
    <property type="protein sequence ID" value="KAF7732096.1"/>
    <property type="molecule type" value="Genomic_DNA"/>
</dbReference>
<feature type="domain" description="PUM-HD" evidence="9">
    <location>
        <begin position="550"/>
        <end position="890"/>
    </location>
</feature>
<dbReference type="AlphaFoldDB" id="A0A8H7BTA3"/>
<dbReference type="InterPro" id="IPR016024">
    <property type="entry name" value="ARM-type_fold"/>
</dbReference>
<dbReference type="InterPro" id="IPR001313">
    <property type="entry name" value="Pumilio_RNA-bd_rpt"/>
</dbReference>
<evidence type="ECO:0000256" key="8">
    <source>
        <dbReference type="SAM" id="MobiDB-lite"/>
    </source>
</evidence>
<keyword evidence="3" id="KW-0677">Repeat</keyword>
<feature type="region of interest" description="Disordered" evidence="8">
    <location>
        <begin position="1"/>
        <end position="49"/>
    </location>
</feature>
<comment type="similarity">
    <text evidence="5">Belongs to the PUF3 family.</text>
</comment>
<dbReference type="CDD" id="cd07920">
    <property type="entry name" value="Pumilio"/>
    <property type="match status" value="1"/>
</dbReference>
<dbReference type="FunFam" id="1.25.10.10:FF:000004">
    <property type="entry name" value="Pumilio homolog 1 isoform 2"/>
    <property type="match status" value="1"/>
</dbReference>
<dbReference type="Proteomes" id="UP000605846">
    <property type="component" value="Unassembled WGS sequence"/>
</dbReference>